<evidence type="ECO:0000313" key="8">
    <source>
        <dbReference type="Proteomes" id="UP000005990"/>
    </source>
</evidence>
<dbReference type="Gene3D" id="3.30.1060.10">
    <property type="entry name" value="Peptide methionine sulphoxide reductase MsrA"/>
    <property type="match status" value="1"/>
</dbReference>
<evidence type="ECO:0000259" key="6">
    <source>
        <dbReference type="Pfam" id="PF01625"/>
    </source>
</evidence>
<protein>
    <recommendedName>
        <fullName evidence="5">Peptide methionine sulfoxide reductase MsrA</fullName>
        <shortName evidence="5">Protein-methionine-S-oxide reductase</shortName>
        <ecNumber evidence="5">1.8.4.11</ecNumber>
    </recommendedName>
    <alternativeName>
        <fullName evidence="5">Peptide-methionine (S)-S-oxide reductase</fullName>
        <shortName evidence="5">Peptide Met(O) reductase</shortName>
    </alternativeName>
</protein>
<organism evidence="7 8">
    <name type="scientific">Eremococcus coleocola ACS-139-V-Col8</name>
    <dbReference type="NCBI Taxonomy" id="908337"/>
    <lineage>
        <taxon>Bacteria</taxon>
        <taxon>Bacillati</taxon>
        <taxon>Bacillota</taxon>
        <taxon>Bacilli</taxon>
        <taxon>Lactobacillales</taxon>
        <taxon>Aerococcaceae</taxon>
        <taxon>Eremococcus</taxon>
    </lineage>
</organism>
<evidence type="ECO:0000256" key="1">
    <source>
        <dbReference type="ARBA" id="ARBA00005591"/>
    </source>
</evidence>
<evidence type="ECO:0000256" key="5">
    <source>
        <dbReference type="HAMAP-Rule" id="MF_01401"/>
    </source>
</evidence>
<evidence type="ECO:0000256" key="3">
    <source>
        <dbReference type="ARBA" id="ARBA00047806"/>
    </source>
</evidence>
<dbReference type="PANTHER" id="PTHR43774:SF1">
    <property type="entry name" value="PEPTIDE METHIONINE SULFOXIDE REDUCTASE MSRA 2"/>
    <property type="match status" value="1"/>
</dbReference>
<dbReference type="NCBIfam" id="TIGR00401">
    <property type="entry name" value="msrA"/>
    <property type="match status" value="1"/>
</dbReference>
<dbReference type="Proteomes" id="UP000005990">
    <property type="component" value="Unassembled WGS sequence"/>
</dbReference>
<sequence>MSDKQVAIFAGGCFWCMVHPFDQWDGVESVRSGYTGGHVENPTYEQVCTGKTGHTEAVKIVYDPEKISYQTMLDIYWSSMDPTDADGQFGDRGSSYRPVIFYTTEEQKAQAQASKEALDQSGRYQKPIVVPIEPAQPFYEAEEYHQNFYQKNRAHYQRYSVGSGRVDFIERHKVD</sequence>
<name>E4KR41_9LACT</name>
<comment type="function">
    <text evidence="5">Has an important function as a repair enzyme for proteins that have been inactivated by oxidation. Catalyzes the reversible oxidation-reduction of methionine sulfoxide in proteins to methionine.</text>
</comment>
<keyword evidence="2 5" id="KW-0560">Oxidoreductase</keyword>
<comment type="catalytic activity">
    <reaction evidence="3 5">
        <text>L-methionyl-[protein] + [thioredoxin]-disulfide + H2O = L-methionyl-(S)-S-oxide-[protein] + [thioredoxin]-dithiol</text>
        <dbReference type="Rhea" id="RHEA:14217"/>
        <dbReference type="Rhea" id="RHEA-COMP:10698"/>
        <dbReference type="Rhea" id="RHEA-COMP:10700"/>
        <dbReference type="Rhea" id="RHEA-COMP:12313"/>
        <dbReference type="Rhea" id="RHEA-COMP:12315"/>
        <dbReference type="ChEBI" id="CHEBI:15377"/>
        <dbReference type="ChEBI" id="CHEBI:16044"/>
        <dbReference type="ChEBI" id="CHEBI:29950"/>
        <dbReference type="ChEBI" id="CHEBI:44120"/>
        <dbReference type="ChEBI" id="CHEBI:50058"/>
        <dbReference type="EC" id="1.8.4.11"/>
    </reaction>
</comment>
<dbReference type="HAMAP" id="MF_01401">
    <property type="entry name" value="MsrA"/>
    <property type="match status" value="1"/>
</dbReference>
<evidence type="ECO:0000313" key="7">
    <source>
        <dbReference type="EMBL" id="EFR30734.1"/>
    </source>
</evidence>
<reference evidence="7 8" key="1">
    <citation type="submission" date="2010-10" db="EMBL/GenBank/DDBJ databases">
        <authorList>
            <person name="Durkin A.S."/>
            <person name="Madupu R."/>
            <person name="Torralba M."/>
            <person name="Gillis M."/>
            <person name="Methe B."/>
            <person name="Sutton G."/>
            <person name="Nelson K.E."/>
        </authorList>
    </citation>
    <scope>NUCLEOTIDE SEQUENCE [LARGE SCALE GENOMIC DNA]</scope>
    <source>
        <strain evidence="7 8">ACS-139-V-Col8</strain>
    </source>
</reference>
<evidence type="ECO:0000256" key="2">
    <source>
        <dbReference type="ARBA" id="ARBA00023002"/>
    </source>
</evidence>
<gene>
    <name evidence="5 7" type="primary">msrA</name>
    <name evidence="7" type="ORF">HMPREF9257_0757</name>
</gene>
<dbReference type="RefSeq" id="WP_006418894.1">
    <property type="nucleotide sequence ID" value="NZ_AENN01000017.1"/>
</dbReference>
<evidence type="ECO:0000256" key="4">
    <source>
        <dbReference type="ARBA" id="ARBA00048782"/>
    </source>
</evidence>
<dbReference type="GO" id="GO:0033744">
    <property type="term" value="F:L-methionine:thioredoxin-disulfide S-oxidoreductase activity"/>
    <property type="evidence" value="ECO:0007669"/>
    <property type="project" value="RHEA"/>
</dbReference>
<dbReference type="STRING" id="908337.HMPREF9257_0757"/>
<dbReference type="OrthoDB" id="4174719at2"/>
<dbReference type="EMBL" id="AENN01000017">
    <property type="protein sequence ID" value="EFR30734.1"/>
    <property type="molecule type" value="Genomic_DNA"/>
</dbReference>
<keyword evidence="8" id="KW-1185">Reference proteome</keyword>
<dbReference type="SUPFAM" id="SSF55068">
    <property type="entry name" value="Peptide methionine sulfoxide reductase"/>
    <property type="match status" value="1"/>
</dbReference>
<feature type="domain" description="Peptide methionine sulphoxide reductase MsrA" evidence="6">
    <location>
        <begin position="7"/>
        <end position="157"/>
    </location>
</feature>
<dbReference type="Pfam" id="PF01625">
    <property type="entry name" value="PMSR"/>
    <property type="match status" value="1"/>
</dbReference>
<dbReference type="InterPro" id="IPR002569">
    <property type="entry name" value="Met_Sox_Rdtase_MsrA_dom"/>
</dbReference>
<dbReference type="PANTHER" id="PTHR43774">
    <property type="entry name" value="PEPTIDE METHIONINE SULFOXIDE REDUCTASE"/>
    <property type="match status" value="1"/>
</dbReference>
<proteinExistence type="inferred from homology"/>
<comment type="similarity">
    <text evidence="1 5">Belongs to the MsrA Met sulfoxide reductase family.</text>
</comment>
<comment type="caution">
    <text evidence="7">The sequence shown here is derived from an EMBL/GenBank/DDBJ whole genome shotgun (WGS) entry which is preliminary data.</text>
</comment>
<feature type="active site" evidence="5">
    <location>
        <position position="13"/>
    </location>
</feature>
<accession>E4KR41</accession>
<dbReference type="AlphaFoldDB" id="E4KR41"/>
<dbReference type="EC" id="1.8.4.11" evidence="5"/>
<comment type="catalytic activity">
    <reaction evidence="4 5">
        <text>[thioredoxin]-disulfide + L-methionine + H2O = L-methionine (S)-S-oxide + [thioredoxin]-dithiol</text>
        <dbReference type="Rhea" id="RHEA:19993"/>
        <dbReference type="Rhea" id="RHEA-COMP:10698"/>
        <dbReference type="Rhea" id="RHEA-COMP:10700"/>
        <dbReference type="ChEBI" id="CHEBI:15377"/>
        <dbReference type="ChEBI" id="CHEBI:29950"/>
        <dbReference type="ChEBI" id="CHEBI:50058"/>
        <dbReference type="ChEBI" id="CHEBI:57844"/>
        <dbReference type="ChEBI" id="CHEBI:58772"/>
        <dbReference type="EC" id="1.8.4.11"/>
    </reaction>
</comment>
<dbReference type="eggNOG" id="COG0225">
    <property type="taxonomic scope" value="Bacteria"/>
</dbReference>
<dbReference type="GO" id="GO:0008113">
    <property type="term" value="F:peptide-methionine (S)-S-oxide reductase activity"/>
    <property type="evidence" value="ECO:0007669"/>
    <property type="project" value="UniProtKB-UniRule"/>
</dbReference>
<dbReference type="InterPro" id="IPR036509">
    <property type="entry name" value="Met_Sox_Rdtase_MsrA_sf"/>
</dbReference>